<feature type="transmembrane region" description="Helical" evidence="1">
    <location>
        <begin position="6"/>
        <end position="27"/>
    </location>
</feature>
<feature type="transmembrane region" description="Helical" evidence="1">
    <location>
        <begin position="191"/>
        <end position="214"/>
    </location>
</feature>
<accession>A0A7S3YWY1</accession>
<gene>
    <name evidence="2" type="ORF">LGLO00237_LOCUS16261</name>
</gene>
<keyword evidence="1" id="KW-1133">Transmembrane helix</keyword>
<evidence type="ECO:0000313" key="2">
    <source>
        <dbReference type="EMBL" id="CAE0664657.1"/>
    </source>
</evidence>
<organism evidence="2">
    <name type="scientific">Lotharella globosa</name>
    <dbReference type="NCBI Taxonomy" id="91324"/>
    <lineage>
        <taxon>Eukaryota</taxon>
        <taxon>Sar</taxon>
        <taxon>Rhizaria</taxon>
        <taxon>Cercozoa</taxon>
        <taxon>Chlorarachniophyceae</taxon>
        <taxon>Lotharella</taxon>
    </lineage>
</organism>
<evidence type="ECO:0000256" key="1">
    <source>
        <dbReference type="SAM" id="Phobius"/>
    </source>
</evidence>
<proteinExistence type="predicted"/>
<name>A0A7S3YWY1_9EUKA</name>
<keyword evidence="1" id="KW-0812">Transmembrane</keyword>
<dbReference type="AlphaFoldDB" id="A0A7S3YWY1"/>
<feature type="transmembrane region" description="Helical" evidence="1">
    <location>
        <begin position="97"/>
        <end position="114"/>
    </location>
</feature>
<reference evidence="2" key="1">
    <citation type="submission" date="2021-01" db="EMBL/GenBank/DDBJ databases">
        <authorList>
            <person name="Corre E."/>
            <person name="Pelletier E."/>
            <person name="Niang G."/>
            <person name="Scheremetjew M."/>
            <person name="Finn R."/>
            <person name="Kale V."/>
            <person name="Holt S."/>
            <person name="Cochrane G."/>
            <person name="Meng A."/>
            <person name="Brown T."/>
            <person name="Cohen L."/>
        </authorList>
    </citation>
    <scope>NUCLEOTIDE SEQUENCE</scope>
    <source>
        <strain evidence="2">CCCM811</strain>
    </source>
</reference>
<protein>
    <submittedName>
        <fullName evidence="2">Uncharacterized protein</fullName>
    </submittedName>
</protein>
<feature type="transmembrane region" description="Helical" evidence="1">
    <location>
        <begin position="126"/>
        <end position="147"/>
    </location>
</feature>
<dbReference type="EMBL" id="HBIV01022596">
    <property type="protein sequence ID" value="CAE0664657.1"/>
    <property type="molecule type" value="Transcribed_RNA"/>
</dbReference>
<feature type="transmembrane region" description="Helical" evidence="1">
    <location>
        <begin position="168"/>
        <end position="185"/>
    </location>
</feature>
<keyword evidence="1" id="KW-0472">Membrane</keyword>
<sequence length="242" mass="26382">MNEDDMYLSIGIVVPIFLRLTSDLILWQMYGAVDYIRSRSSTESKSFQLLGESVREHASASDVNISSVLEKKYAWGEAAKLQGYSVAMAVLVATGRLIVYNLMQPAFFIAALVIQGDELDRVEQNLAYVVLSGEIVGLIGVALALYSNPTFIIVNVTSQKDGEFWSNLLFYVGAPGMFAWASALSGFRAPAIAIVAMLFFIAAVNLTGAFALFWSGLHNLAWEDGEGLTLPLAISIQYSMPT</sequence>